<dbReference type="InterPro" id="IPR037094">
    <property type="entry name" value="Glyco_hydro_38_cen_sf"/>
</dbReference>
<gene>
    <name evidence="6" type="ORF">BN486_01034</name>
</gene>
<dbReference type="InterPro" id="IPR000602">
    <property type="entry name" value="Glyco_hydro_38_N"/>
</dbReference>
<reference evidence="6" key="1">
    <citation type="submission" date="2012-11" db="EMBL/GenBank/DDBJ databases">
        <title>Dependencies among metagenomic species, viruses, plasmids and units of genetic variation.</title>
        <authorList>
            <person name="Nielsen H.B."/>
            <person name="Almeida M."/>
            <person name="Juncker A.S."/>
            <person name="Rasmussen S."/>
            <person name="Li J."/>
            <person name="Sunagawa S."/>
            <person name="Plichta D."/>
            <person name="Gautier L."/>
            <person name="Le Chatelier E."/>
            <person name="Peletier E."/>
            <person name="Bonde I."/>
            <person name="Nielsen T."/>
            <person name="Manichanh C."/>
            <person name="Arumugam M."/>
            <person name="Batto J."/>
            <person name="Santos M.B.Q.D."/>
            <person name="Blom N."/>
            <person name="Borruel N."/>
            <person name="Burgdorf K.S."/>
            <person name="Boumezbeur F."/>
            <person name="Casellas F."/>
            <person name="Dore J."/>
            <person name="Guarner F."/>
            <person name="Hansen T."/>
            <person name="Hildebrand F."/>
            <person name="Kaas R.S."/>
            <person name="Kennedy S."/>
            <person name="Kristiansen K."/>
            <person name="Kultima J.R."/>
            <person name="Leonard P."/>
            <person name="Levenez F."/>
            <person name="Lund O."/>
            <person name="Moumen B."/>
            <person name="Le Paslier D."/>
            <person name="Pons N."/>
            <person name="Pedersen O."/>
            <person name="Prifti E."/>
            <person name="Qin J."/>
            <person name="Raes J."/>
            <person name="Tap J."/>
            <person name="Tims S."/>
            <person name="Ussery D.W."/>
            <person name="Yamada T."/>
            <person name="MetaHit consortium"/>
            <person name="Renault P."/>
            <person name="Sicheritz-Ponten T."/>
            <person name="Bork P."/>
            <person name="Wang J."/>
            <person name="Brunak S."/>
            <person name="Ehrlich S.D."/>
        </authorList>
    </citation>
    <scope>NUCLEOTIDE SEQUENCE [LARGE SCALE GENOMIC DNA]</scope>
</reference>
<dbReference type="Gene3D" id="2.70.98.30">
    <property type="entry name" value="Golgi alpha-mannosidase II, domain 4"/>
    <property type="match status" value="1"/>
</dbReference>
<evidence type="ECO:0000313" key="6">
    <source>
        <dbReference type="EMBL" id="CDB64826.1"/>
    </source>
</evidence>
<dbReference type="EMBL" id="CBDY010000461">
    <property type="protein sequence ID" value="CDB64826.1"/>
    <property type="molecule type" value="Genomic_DNA"/>
</dbReference>
<keyword evidence="2" id="KW-0479">Metal-binding</keyword>
<evidence type="ECO:0000259" key="5">
    <source>
        <dbReference type="SMART" id="SM00872"/>
    </source>
</evidence>
<dbReference type="InterPro" id="IPR028995">
    <property type="entry name" value="Glyco_hydro_57/38_cen_sf"/>
</dbReference>
<dbReference type="Pfam" id="PF01074">
    <property type="entry name" value="Glyco_hydro_38N"/>
    <property type="match status" value="1"/>
</dbReference>
<evidence type="ECO:0000256" key="2">
    <source>
        <dbReference type="ARBA" id="ARBA00022723"/>
    </source>
</evidence>
<dbReference type="InterPro" id="IPR011013">
    <property type="entry name" value="Gal_mutarotase_sf_dom"/>
</dbReference>
<accession>R6K432</accession>
<keyword evidence="3" id="KW-0378">Hydrolase</keyword>
<dbReference type="SUPFAM" id="SSF88688">
    <property type="entry name" value="Families 57/38 glycoside transferase middle domain"/>
    <property type="match status" value="1"/>
</dbReference>
<dbReference type="GO" id="GO:0046872">
    <property type="term" value="F:metal ion binding"/>
    <property type="evidence" value="ECO:0007669"/>
    <property type="project" value="UniProtKB-KW"/>
</dbReference>
<dbReference type="Gene3D" id="2.60.40.2220">
    <property type="match status" value="1"/>
</dbReference>
<sequence length="674" mass="75840">MPTACDFDKTLGLNVSFTDTRNTTTYTGIVNPNMTLGTFKRFQNRDLTEDTLMLFGYGDGGGGPTKEMLEEAKRLRYGLPGIPRLVQENERDFFDRIYHDIASKPGMPVWDGELYFEYHRGTLTSMGKNKRYNRKSEQMYEQLETLGVMAELKGLAYPAGVIKKGWDIILLNQFHDIIPGSAIGPVYDQTDREYEEILKSGAETALHLAEDLGDRICGQGKDTGREKPGDRKVIVINTQGYEREDTVTVSGVARGEAAFACDCLGHRFPVQYTGEDTLIFHAKGIPSCGCAVYSLMGAEDSGRSGPAAEHSGYAAEHSGFAAECPGPWSGLFENDWYRAEFNDKMELVSLVEKGTGGQLLKEGRVGNQLLTFEDRPMNWDNWDVDMYYQRKPYHAELVTAPVLKEWGPVRTVVSISHRFAGSLVEQDIVFYPNLPRIDFVTRADWRDHHVLLRVYFPAQINAAKATYEIQFGNVERETTSNHSWDTAKFEVCAHKWADLSENGLGLSLLNDCKYGHSIRDGEMGLTLIKSGTYPNENADIGIHEFTYSIYPHKGRWQEARTVEMAYGLNSPLVSALAPAKGPGGFWSMVSVDQPCCFVEMMKKAEDGNGYILRIYENRNTRTSMTVNLGFKISHVEECDLLERTLRPIETDGHRFKDFIKPYEIKTYRVSPAGV</sequence>
<dbReference type="Gene3D" id="1.20.1270.50">
    <property type="entry name" value="Glycoside hydrolase family 38, central domain"/>
    <property type="match status" value="1"/>
</dbReference>
<feature type="domain" description="Glycoside hydrolase family 38 central" evidence="5">
    <location>
        <begin position="117"/>
        <end position="194"/>
    </location>
</feature>
<dbReference type="SMART" id="SM00872">
    <property type="entry name" value="Alpha-mann_mid"/>
    <property type="match status" value="1"/>
</dbReference>
<dbReference type="InterPro" id="IPR011682">
    <property type="entry name" value="Glyco_hydro_38_C"/>
</dbReference>
<comment type="caution">
    <text evidence="6">The sequence shown here is derived from an EMBL/GenBank/DDBJ whole genome shotgun (WGS) entry which is preliminary data.</text>
</comment>
<dbReference type="GO" id="GO:0009313">
    <property type="term" value="P:oligosaccharide catabolic process"/>
    <property type="evidence" value="ECO:0007669"/>
    <property type="project" value="TreeGrafter"/>
</dbReference>
<dbReference type="PANTHER" id="PTHR46017">
    <property type="entry name" value="ALPHA-MANNOSIDASE 2C1"/>
    <property type="match status" value="1"/>
</dbReference>
<dbReference type="Pfam" id="PF09261">
    <property type="entry name" value="Alpha-mann_mid"/>
    <property type="match status" value="1"/>
</dbReference>
<protein>
    <recommendedName>
        <fullName evidence="5">Glycoside hydrolase family 38 central domain-containing protein</fullName>
    </recommendedName>
</protein>
<dbReference type="PANTHER" id="PTHR46017:SF1">
    <property type="entry name" value="ALPHA-MANNOSIDASE 2C1"/>
    <property type="match status" value="1"/>
</dbReference>
<dbReference type="GO" id="GO:0004559">
    <property type="term" value="F:alpha-mannosidase activity"/>
    <property type="evidence" value="ECO:0007669"/>
    <property type="project" value="InterPro"/>
</dbReference>
<dbReference type="Pfam" id="PF07748">
    <property type="entry name" value="Glyco_hydro_38C"/>
    <property type="match status" value="1"/>
</dbReference>
<evidence type="ECO:0000256" key="1">
    <source>
        <dbReference type="ARBA" id="ARBA00009792"/>
    </source>
</evidence>
<evidence type="ECO:0000313" key="7">
    <source>
        <dbReference type="Proteomes" id="UP000018009"/>
    </source>
</evidence>
<dbReference type="FunFam" id="2.70.98.30:FF:000010">
    <property type="entry name" value="Cytosolic alpha-mannosidase"/>
    <property type="match status" value="1"/>
</dbReference>
<evidence type="ECO:0000256" key="4">
    <source>
        <dbReference type="ARBA" id="ARBA00023295"/>
    </source>
</evidence>
<proteinExistence type="inferred from homology"/>
<dbReference type="SUPFAM" id="SSF88713">
    <property type="entry name" value="Glycoside hydrolase/deacetylase"/>
    <property type="match status" value="1"/>
</dbReference>
<dbReference type="InterPro" id="IPR015341">
    <property type="entry name" value="Glyco_hydro_38_cen"/>
</dbReference>
<dbReference type="AlphaFoldDB" id="R6K432"/>
<dbReference type="InterPro" id="IPR011330">
    <property type="entry name" value="Glyco_hydro/deAcase_b/a-brl"/>
</dbReference>
<dbReference type="InterPro" id="IPR041147">
    <property type="entry name" value="GH38_C"/>
</dbReference>
<dbReference type="SUPFAM" id="SSF74650">
    <property type="entry name" value="Galactose mutarotase-like"/>
    <property type="match status" value="1"/>
</dbReference>
<dbReference type="FunFam" id="1.20.1270.50:FF:000004">
    <property type="entry name" value="alpha-mannosidase 2C1 isoform X1"/>
    <property type="match status" value="1"/>
</dbReference>
<dbReference type="Pfam" id="PF17677">
    <property type="entry name" value="Glyco_hydro38C2"/>
    <property type="match status" value="1"/>
</dbReference>
<dbReference type="GO" id="GO:0030246">
    <property type="term" value="F:carbohydrate binding"/>
    <property type="evidence" value="ECO:0007669"/>
    <property type="project" value="InterPro"/>
</dbReference>
<keyword evidence="4" id="KW-0326">Glycosidase</keyword>
<comment type="similarity">
    <text evidence="1">Belongs to the glycosyl hydrolase 38 family.</text>
</comment>
<name>R6K432_9FIRM</name>
<evidence type="ECO:0000256" key="3">
    <source>
        <dbReference type="ARBA" id="ARBA00022801"/>
    </source>
</evidence>
<organism evidence="6 7">
    <name type="scientific">[Clostridium] clostridioforme CAG:132</name>
    <dbReference type="NCBI Taxonomy" id="1263065"/>
    <lineage>
        <taxon>Bacteria</taxon>
        <taxon>Bacillati</taxon>
        <taxon>Bacillota</taxon>
        <taxon>Clostridia</taxon>
        <taxon>Lachnospirales</taxon>
        <taxon>Lachnospiraceae</taxon>
        <taxon>Enterocloster</taxon>
    </lineage>
</organism>
<dbReference type="Proteomes" id="UP000018009">
    <property type="component" value="Unassembled WGS sequence"/>
</dbReference>
<dbReference type="GO" id="GO:0006013">
    <property type="term" value="P:mannose metabolic process"/>
    <property type="evidence" value="ECO:0007669"/>
    <property type="project" value="InterPro"/>
</dbReference>